<feature type="chain" id="PRO_5047238193" description="Pili assembly chaperone N-terminal domain-containing protein" evidence="1">
    <location>
        <begin position="18"/>
        <end position="239"/>
    </location>
</feature>
<dbReference type="RefSeq" id="WP_249031236.1">
    <property type="nucleotide sequence ID" value="NZ_CP011924.1"/>
</dbReference>
<dbReference type="PANTHER" id="PTHR30251:SF4">
    <property type="entry name" value="SLR1668 PROTEIN"/>
    <property type="match status" value="1"/>
</dbReference>
<feature type="signal peptide" evidence="1">
    <location>
        <begin position="1"/>
        <end position="17"/>
    </location>
</feature>
<dbReference type="InterPro" id="IPR008962">
    <property type="entry name" value="PapD-like_sf"/>
</dbReference>
<evidence type="ECO:0000313" key="4">
    <source>
        <dbReference type="Proteomes" id="UP000016521"/>
    </source>
</evidence>
<organism evidence="3 4">
    <name type="scientific">Pseudoalteromonas piscicida</name>
    <dbReference type="NCBI Taxonomy" id="43662"/>
    <lineage>
        <taxon>Bacteria</taxon>
        <taxon>Pseudomonadati</taxon>
        <taxon>Pseudomonadota</taxon>
        <taxon>Gammaproteobacteria</taxon>
        <taxon>Alteromonadales</taxon>
        <taxon>Pseudoalteromonadaceae</taxon>
        <taxon>Pseudoalteromonas</taxon>
    </lineage>
</organism>
<dbReference type="SUPFAM" id="SSF49354">
    <property type="entry name" value="PapD-like"/>
    <property type="match status" value="1"/>
</dbReference>
<dbReference type="Pfam" id="PF00345">
    <property type="entry name" value="PapD_N"/>
    <property type="match status" value="1"/>
</dbReference>
<gene>
    <name evidence="3" type="ORF">PPIS_a0079</name>
</gene>
<dbReference type="InterPro" id="IPR016147">
    <property type="entry name" value="Pili_assmbl_chaperone_N"/>
</dbReference>
<keyword evidence="1" id="KW-0732">Signal</keyword>
<feature type="domain" description="Pili assembly chaperone N-terminal" evidence="2">
    <location>
        <begin position="31"/>
        <end position="142"/>
    </location>
</feature>
<evidence type="ECO:0000259" key="2">
    <source>
        <dbReference type="Pfam" id="PF00345"/>
    </source>
</evidence>
<dbReference type="EMBL" id="CP011924">
    <property type="protein sequence ID" value="ATD05454.1"/>
    <property type="molecule type" value="Genomic_DNA"/>
</dbReference>
<dbReference type="Gene3D" id="2.60.40.10">
    <property type="entry name" value="Immunoglobulins"/>
    <property type="match status" value="1"/>
</dbReference>
<dbReference type="PANTHER" id="PTHR30251">
    <property type="entry name" value="PILUS ASSEMBLY CHAPERONE"/>
    <property type="match status" value="1"/>
</dbReference>
<reference evidence="3 4" key="1">
    <citation type="submission" date="2015-06" db="EMBL/GenBank/DDBJ databases">
        <authorList>
            <person name="Xie B.-B."/>
            <person name="Rong J.-C."/>
            <person name="Qin Q.-L."/>
            <person name="Zhang Y.-Z."/>
        </authorList>
    </citation>
    <scope>NUCLEOTIDE SEQUENCE [LARGE SCALE GENOMIC DNA]</scope>
    <source>
        <strain evidence="3 4">JCM 20779</strain>
    </source>
</reference>
<name>A0ABM6N9B2_PSEO7</name>
<proteinExistence type="predicted"/>
<keyword evidence="4" id="KW-1185">Reference proteome</keyword>
<accession>A0ABM6N9B2</accession>
<protein>
    <recommendedName>
        <fullName evidence="2">Pili assembly chaperone N-terminal domain-containing protein</fullName>
    </recommendedName>
</protein>
<dbReference type="InterPro" id="IPR050643">
    <property type="entry name" value="Periplasmic_pilus_chap"/>
</dbReference>
<sequence length="239" mass="27010">MRILLLLLFCLAAQALAYQVQPMIVDLSSHGKKSLVTYRLQNPSDNPLPIEIEVLKRTFDEHQKEVLISAEEDFIVLPPQVEVPAKSYQVFRAKYLGSPELKQTQSYRIVFKQLPLPGEDEASGVKMVFNFATLVFVSPDGVQSQINSALQCEELTDCTLTLSNQGDRVLDLSQFEYRFHDGATVIDWVKFQSVTSGRIIYLIQLVLTPKTTLSELKKQFTLSGLSTTKLLIAHKLEYN</sequence>
<evidence type="ECO:0000313" key="3">
    <source>
        <dbReference type="EMBL" id="ATD05454.1"/>
    </source>
</evidence>
<dbReference type="Proteomes" id="UP000016521">
    <property type="component" value="Chromosome I"/>
</dbReference>
<dbReference type="InterPro" id="IPR013783">
    <property type="entry name" value="Ig-like_fold"/>
</dbReference>
<evidence type="ECO:0000256" key="1">
    <source>
        <dbReference type="SAM" id="SignalP"/>
    </source>
</evidence>